<dbReference type="NCBIfam" id="TIGR02608">
    <property type="entry name" value="delta_60_rpt"/>
    <property type="match status" value="12"/>
</dbReference>
<reference evidence="9" key="1">
    <citation type="submission" date="2024-07" db="EMBL/GenBank/DDBJ databases">
        <title>Complete genome sequence of Verrucomicrobiaceae bacterium NT6N.</title>
        <authorList>
            <person name="Huang C."/>
            <person name="Takami H."/>
            <person name="Hamasaki K."/>
        </authorList>
    </citation>
    <scope>NUCLEOTIDE SEQUENCE</scope>
    <source>
        <strain evidence="9">NT6N</strain>
    </source>
</reference>
<dbReference type="InterPro" id="IPR038081">
    <property type="entry name" value="CalX-like_sf"/>
</dbReference>
<evidence type="ECO:0000259" key="8">
    <source>
        <dbReference type="PROSITE" id="PS50835"/>
    </source>
</evidence>
<dbReference type="Pfam" id="PF13927">
    <property type="entry name" value="Ig_3"/>
    <property type="match status" value="2"/>
</dbReference>
<keyword evidence="1 7" id="KW-0732">Signal</keyword>
<keyword evidence="5" id="KW-0325">Glycoprotein</keyword>
<dbReference type="PROSITE" id="PS50835">
    <property type="entry name" value="IG_LIKE"/>
    <property type="match status" value="3"/>
</dbReference>
<name>A0AAT9FQN2_9BACT</name>
<dbReference type="EMBL" id="AP026866">
    <property type="protein sequence ID" value="BDS08325.1"/>
    <property type="molecule type" value="Genomic_DNA"/>
</dbReference>
<dbReference type="InterPro" id="IPR052598">
    <property type="entry name" value="IgSF_CEA-related"/>
</dbReference>
<dbReference type="GO" id="GO:0007154">
    <property type="term" value="P:cell communication"/>
    <property type="evidence" value="ECO:0007669"/>
    <property type="project" value="InterPro"/>
</dbReference>
<feature type="signal peptide" evidence="7">
    <location>
        <begin position="1"/>
        <end position="19"/>
    </location>
</feature>
<dbReference type="SUPFAM" id="SSF63829">
    <property type="entry name" value="Calcium-dependent phosphotriesterase"/>
    <property type="match status" value="3"/>
</dbReference>
<proteinExistence type="predicted"/>
<evidence type="ECO:0000256" key="5">
    <source>
        <dbReference type="ARBA" id="ARBA00023180"/>
    </source>
</evidence>
<keyword evidence="6" id="KW-0393">Immunoglobulin domain</keyword>
<dbReference type="InterPro" id="IPR007110">
    <property type="entry name" value="Ig-like_dom"/>
</dbReference>
<dbReference type="InterPro" id="IPR013783">
    <property type="entry name" value="Ig-like_fold"/>
</dbReference>
<dbReference type="InterPro" id="IPR013098">
    <property type="entry name" value="Ig_I-set"/>
</dbReference>
<dbReference type="InterPro" id="IPR003598">
    <property type="entry name" value="Ig_sub2"/>
</dbReference>
<dbReference type="Pfam" id="PF17164">
    <property type="entry name" value="DUF5122"/>
    <property type="match status" value="15"/>
</dbReference>
<keyword evidence="2" id="KW-0677">Repeat</keyword>
<protein>
    <recommendedName>
        <fullName evidence="8">Ig-like domain-containing protein</fullName>
    </recommendedName>
</protein>
<organism evidence="9">
    <name type="scientific">Oceaniferula spumae</name>
    <dbReference type="NCBI Taxonomy" id="2979115"/>
    <lineage>
        <taxon>Bacteria</taxon>
        <taxon>Pseudomonadati</taxon>
        <taxon>Verrucomicrobiota</taxon>
        <taxon>Verrucomicrobiia</taxon>
        <taxon>Verrucomicrobiales</taxon>
        <taxon>Verrucomicrobiaceae</taxon>
        <taxon>Oceaniferula</taxon>
    </lineage>
</organism>
<accession>A0AAT9FQN2</accession>
<dbReference type="Gene3D" id="2.60.40.2030">
    <property type="match status" value="2"/>
</dbReference>
<dbReference type="Pfam" id="PF03160">
    <property type="entry name" value="Calx-beta"/>
    <property type="match status" value="2"/>
</dbReference>
<dbReference type="Pfam" id="PF07679">
    <property type="entry name" value="I-set"/>
    <property type="match status" value="1"/>
</dbReference>
<dbReference type="SUPFAM" id="SSF141072">
    <property type="entry name" value="CalX-like"/>
    <property type="match status" value="2"/>
</dbReference>
<dbReference type="SMART" id="SM00408">
    <property type="entry name" value="IGc2"/>
    <property type="match status" value="3"/>
</dbReference>
<dbReference type="PANTHER" id="PTHR44337:SF20">
    <property type="entry name" value="CARCINOEMBRYONIC ANTIGEN-RELATED CELL ADHESION MOLECULE 5-RELATED"/>
    <property type="match status" value="1"/>
</dbReference>
<dbReference type="InterPro" id="IPR003644">
    <property type="entry name" value="Calx_beta"/>
</dbReference>
<dbReference type="SMART" id="SM00409">
    <property type="entry name" value="IG"/>
    <property type="match status" value="4"/>
</dbReference>
<evidence type="ECO:0000256" key="1">
    <source>
        <dbReference type="ARBA" id="ARBA00022729"/>
    </source>
</evidence>
<dbReference type="SUPFAM" id="SSF48726">
    <property type="entry name" value="Immunoglobulin"/>
    <property type="match status" value="4"/>
</dbReference>
<dbReference type="GO" id="GO:0016020">
    <property type="term" value="C:membrane"/>
    <property type="evidence" value="ECO:0007669"/>
    <property type="project" value="InterPro"/>
</dbReference>
<dbReference type="InterPro" id="IPR003599">
    <property type="entry name" value="Ig_sub"/>
</dbReference>
<dbReference type="InterPro" id="IPR013431">
    <property type="entry name" value="Delta_60_rpt"/>
</dbReference>
<evidence type="ECO:0000256" key="4">
    <source>
        <dbReference type="ARBA" id="ARBA00023157"/>
    </source>
</evidence>
<feature type="domain" description="Ig-like" evidence="8">
    <location>
        <begin position="1511"/>
        <end position="1609"/>
    </location>
</feature>
<dbReference type="CDD" id="cd00096">
    <property type="entry name" value="Ig"/>
    <property type="match status" value="1"/>
</dbReference>
<evidence type="ECO:0000256" key="2">
    <source>
        <dbReference type="ARBA" id="ARBA00022737"/>
    </source>
</evidence>
<feature type="domain" description="Ig-like" evidence="8">
    <location>
        <begin position="1093"/>
        <end position="1166"/>
    </location>
</feature>
<dbReference type="InterPro" id="IPR036179">
    <property type="entry name" value="Ig-like_dom_sf"/>
</dbReference>
<dbReference type="SUPFAM" id="SSF50952">
    <property type="entry name" value="Soluble quinoprotein glucose dehydrogenase"/>
    <property type="match status" value="1"/>
</dbReference>
<dbReference type="Gene3D" id="2.80.10.50">
    <property type="match status" value="11"/>
</dbReference>
<evidence type="ECO:0000256" key="7">
    <source>
        <dbReference type="SAM" id="SignalP"/>
    </source>
</evidence>
<sequence length="2197" mass="228064">MKRLSPLFLGFLTHFSLSAAPDTPDPTFTANAGLLYNENTTGGVASVLVQPNGKILVGSNEMEINDGGTTKQTSLTRFNVDGTIDTTFGADNESTGSDAGIYYDPPGWSEVHSLGLQSDGKIIAAGVMQGFRIGTKAAPSLEFKSSSILRFNADGTIDTSFQTNGTRASGGFNFIEDVTVDSSDRILCAGGFGGFRNSEADPYTTRYGLARLNADGSLDTTFQIDPHALGVPATGVNINGFFRRAVTDASGKIYVAGYIGWDANYPTTYVSVFARLFPDGSLDPSFAPTLTDIGDFVIEPDGKITAIGFDNGARFFKRFNTDGSVDPSFNFSGGPAYFTARPLRRSPSGQYLLAVAGIANQDKLIRVNSNGSIDPTFAPVTTSSGGHDGYFGTWDIAADGKIYAGSGTHAVGAVETHKIVAFEGDYTPGSTGTISLALGSASVLENNGVYNIPVVRSGGSTGAASVSLSTSNGSASSGADYTAVTTTVNWADGESGIKFVSVPILTDSTIEGDETFTVTLSSVSGASLGSPSSGSVTILDVDSAPSIVAQPVSQTTNAVQTATFSVSVQTNAPVIFQWRLNGADIPGANAPTYTTPALSMADSGNSYDVVVTSSAGSVTSSAATVTVESPDGTPSPDWTALSGVTSASGFTSLPDGTLYFFQAPFNQPRVIKKYFADGTEDTSFTTPSITLGGNHGHIFSLSVAPDGKIYVRGSFDTVGGVARAGLARLNSDGSVDTSFAPDFAATHSIPGDTIFATPQGLYLVLQSPSSGRGLARLTDTGSIDATFKFANASFQNTFSHVRALEVLPDGRLIIGYLRGTGSSVSTYGFARLEADGDVDSTFTGAIKNAPLTNFPADIALRPDGSIFYATGAEIGLMKADGSLDASFNTGSANGSINSIAVVKGKLIASGAFTEFDGTPVGHIVRFDDNGNVDSSFPGGEGANSAITYLNTLDDGSLLAAGSMQTFNTASYPYAVKLLMNDPSVELLAAAPIFENDGSITLTLKRLGDPSSAISVDLATQAGTATEGADYTALNTTVSWGAGDTANKTVTITLLDDSDAEGPEDFIVNLSNPIGTSLLNNSITVTLRDDESVPAISSQPIASSVLENGSTTFAVTASSSFALTYQWYFNGNVISGATASSLTINPVTPADEGTYHVVVSTPHESITSDNVDLEIVPDPTQVSPLYTSPAASYASGSVFLVVPAPDGGAYIGGDFQDFGGNTALDYIAKINEDGSVDTSFTPPALGNTVKDIAVAENGDLYVVGKFTGNIVKLAADGTEDTSFSTNRGTGGNDEALAVDVFPNGDIVVGGAFTAWSGSGVAASNNQNSRVVRLAPDGTPTATRYQNTGSFNYLLKTHALRVLPNGKLLISYETTNSSYAKARLYNADSTVDTSFNYPNSGRRIDHFSLFSDGSFLLAGDNFLAQVGVNGSILATYDTASDWFSAAIQIDGKVIGARNFNQPRVSRYLTNQQTDPIYNAGTKFNNNVRSLALRSDGRLWAAGNFTSYDGTVYPGVVLLENQPIHLAITGQPQSLIQDPGTTATFTCVALGSSAITYQWYKNGTPLSDAGDISGSSADTLVISNIVEANEGDYTCVIINNSGTETSDVAALNVLGSPEIISLSPSADILEGQPTTLSVEAIGAGSLSYQWQKNGSDVSGATTASLEIPNPTTADAGNYTVTISNTLGSVTSAEITLNIAPNPAALSPNFTPLTINGSVNTILPLAGNRALVGGNFSSISDGSITTSGNIAVVNEDGSLEDLPNLATNGTVNKLKLQADGKILVAGSFTTINGVSRNRVARLNADYSLDTSFDTSAVTGFGAVLDIVQEASGTILIAGQFADWSGNPNSAYVTRLTSTGDHDASFASSATNFVNSVIPKADGKILIVGYFTDYGSEAQADNIALLNTDGSLDNTVLYNPGFYYVKSALTTSTGDLLVANSFGNGIRRYSPTAVNDTAFENTTQINGSNIALAEATSGKYLVGGTFTSIGGQSHNGLALLNTDGTPDTSFGVGSGPNDAVYSIAPADSGAIWVGGAFTSYNGVSVSRLMLLKGSPTLTPFQQWAVDENIPAAEAGFTDDADGDGTSNGVEYFYGLNPVIRNAPFNWNPSWQDASGAHINASVSGAGLSPGKYYKIVYIRTPVDDKGLNVELESGNDLSGFDTSNVHAYGAPTIDGLYQTQAYYLTPAIDDTPKLFWRLNISE</sequence>
<dbReference type="Gene3D" id="2.60.40.10">
    <property type="entry name" value="Immunoglobulins"/>
    <property type="match status" value="4"/>
</dbReference>
<feature type="chain" id="PRO_5043580162" description="Ig-like domain-containing protein" evidence="7">
    <location>
        <begin position="20"/>
        <end position="2197"/>
    </location>
</feature>
<dbReference type="InterPro" id="IPR011041">
    <property type="entry name" value="Quinoprot_gluc/sorb_DH_b-prop"/>
</dbReference>
<gene>
    <name evidence="9" type="ORF">NT6N_33650</name>
</gene>
<keyword evidence="3" id="KW-0106">Calcium</keyword>
<keyword evidence="4" id="KW-1015">Disulfide bond</keyword>
<evidence type="ECO:0000256" key="6">
    <source>
        <dbReference type="ARBA" id="ARBA00023319"/>
    </source>
</evidence>
<dbReference type="SMART" id="SM00237">
    <property type="entry name" value="Calx_beta"/>
    <property type="match status" value="2"/>
</dbReference>
<evidence type="ECO:0000313" key="9">
    <source>
        <dbReference type="EMBL" id="BDS08325.1"/>
    </source>
</evidence>
<evidence type="ECO:0000256" key="3">
    <source>
        <dbReference type="ARBA" id="ARBA00022837"/>
    </source>
</evidence>
<dbReference type="PANTHER" id="PTHR44337">
    <property type="entry name" value="CARCINOEMBRYONIC ANTIGEN-RELATED CELL ADHESION MOLECULE 8"/>
    <property type="match status" value="1"/>
</dbReference>
<dbReference type="KEGG" id="osu:NT6N_33650"/>
<feature type="domain" description="Ig-like" evidence="8">
    <location>
        <begin position="1614"/>
        <end position="1692"/>
    </location>
</feature>